<evidence type="ECO:0000259" key="3">
    <source>
        <dbReference type="Pfam" id="PF24883"/>
    </source>
</evidence>
<proteinExistence type="predicted"/>
<dbReference type="Proteomes" id="UP001360953">
    <property type="component" value="Unassembled WGS sequence"/>
</dbReference>
<feature type="domain" description="Nucleoside phosphorylase" evidence="2">
    <location>
        <begin position="133"/>
        <end position="274"/>
    </location>
</feature>
<evidence type="ECO:0000313" key="5">
    <source>
        <dbReference type="Proteomes" id="UP001360953"/>
    </source>
</evidence>
<dbReference type="InterPro" id="IPR056884">
    <property type="entry name" value="NPHP3-like_N"/>
</dbReference>
<dbReference type="InterPro" id="IPR027417">
    <property type="entry name" value="P-loop_NTPase"/>
</dbReference>
<dbReference type="Pfam" id="PF24883">
    <property type="entry name" value="NPHP3_N"/>
    <property type="match status" value="1"/>
</dbReference>
<keyword evidence="5" id="KW-1185">Reference proteome</keyword>
<sequence length="807" mass="90481">MLMCSYSLAVGMTGSHQQPGMRPTSVCHSCVSWASVAAERNFATTCLPADEALCLLTLDARSVVCIYLQCFDVQPLLRSTALPRKVKPYLLSSQASLKLHENVLPKLFVSFVTRTRTLFFPATMSNPNKYTVGWICAIQTEYIAAQQFLDEKHEGPEYVSAHDKNDYTLGRMGKHNVVIAVLPNGEYGLTSAATVATDLLHTFANVRIGLMVGIAGGAPSMKHDIRLGDVVVSSQSDGQEGGVFQYDFGKTVQNEAFQNTRYLNQPPNLLRAAITGLSADHAMDGHTFEEDIDAILERKERLRDKFSRPDLATDRLYKSEYTHRGPDSDALCSDVCGNDEENSVSRPGREMRKDDPVVHYGIIASANQLMKDATVRDKLARERNVLCFEMEAAGLMNHYPCMVIRGICDYSDSHKNKEWQGYAAMTAAAYAKALLCRIAPTIVEAQKTMQDAMAEISQDFESLKNGNNEIMSRVTDLDSRIQSTDIQKWLSPPDPSPNYHNAIAKRYEDTGSWFLDSPEYDEWKEQRGSFMWLRGAQSCGKTVLSSIIIQHLQTAFPTADESEERLSIPPITIFFFFKSKDPSKKTLEQMMRSLVLQLYKLSLASQAPLQQLFLSCHKGAVQPSVDMLCDTFWEMVHAVDDEVFIVLDGLDRCRTAQAGSHVKGGLTWLKDFAVSSPPGAHILATSRGDETDIVEAFNIIRFFRPVVLVTLEEEEYSIKKDFLSFCEGFVLERPDLSEGRKAAVADITEQIDYNFGTNVRMLKASAFNYEGEFTPFIFSQLEKYRPVVDNLGYAKDFTKKLRNTWFS</sequence>
<dbReference type="EMBL" id="JBBPEH010000007">
    <property type="protein sequence ID" value="KAK7535843.1"/>
    <property type="molecule type" value="Genomic_DNA"/>
</dbReference>
<protein>
    <recommendedName>
        <fullName evidence="6">NACHT domain-containing protein</fullName>
    </recommendedName>
</protein>
<organism evidence="4 5">
    <name type="scientific">Phyllosticta citribraziliensis</name>
    <dbReference type="NCBI Taxonomy" id="989973"/>
    <lineage>
        <taxon>Eukaryota</taxon>
        <taxon>Fungi</taxon>
        <taxon>Dikarya</taxon>
        <taxon>Ascomycota</taxon>
        <taxon>Pezizomycotina</taxon>
        <taxon>Dothideomycetes</taxon>
        <taxon>Dothideomycetes incertae sedis</taxon>
        <taxon>Botryosphaeriales</taxon>
        <taxon>Phyllostictaceae</taxon>
        <taxon>Phyllosticta</taxon>
    </lineage>
</organism>
<keyword evidence="1" id="KW-0677">Repeat</keyword>
<dbReference type="Gene3D" id="3.40.50.300">
    <property type="entry name" value="P-loop containing nucleotide triphosphate hydrolases"/>
    <property type="match status" value="1"/>
</dbReference>
<accession>A0ABR1LKV3</accession>
<feature type="domain" description="Nephrocystin 3-like N-terminal" evidence="3">
    <location>
        <begin position="509"/>
        <end position="687"/>
    </location>
</feature>
<evidence type="ECO:0000256" key="1">
    <source>
        <dbReference type="ARBA" id="ARBA00022737"/>
    </source>
</evidence>
<dbReference type="RefSeq" id="XP_066654259.1">
    <property type="nucleotide sequence ID" value="XM_066800438.1"/>
</dbReference>
<name>A0ABR1LKV3_9PEZI</name>
<evidence type="ECO:0000259" key="2">
    <source>
        <dbReference type="Pfam" id="PF01048"/>
    </source>
</evidence>
<dbReference type="Pfam" id="PF01048">
    <property type="entry name" value="PNP_UDP_1"/>
    <property type="match status" value="1"/>
</dbReference>
<comment type="caution">
    <text evidence="4">The sequence shown here is derived from an EMBL/GenBank/DDBJ whole genome shotgun (WGS) entry which is preliminary data.</text>
</comment>
<reference evidence="4 5" key="1">
    <citation type="submission" date="2024-04" db="EMBL/GenBank/DDBJ databases">
        <title>Phyllosticta paracitricarpa is synonymous to the EU quarantine fungus P. citricarpa based on phylogenomic analyses.</title>
        <authorList>
            <consortium name="Lawrence Berkeley National Laboratory"/>
            <person name="Van ingen-buijs V.A."/>
            <person name="Van westerhoven A.C."/>
            <person name="Haridas S."/>
            <person name="Skiadas P."/>
            <person name="Martin F."/>
            <person name="Groenewald J.Z."/>
            <person name="Crous P.W."/>
            <person name="Seidl M.F."/>
        </authorList>
    </citation>
    <scope>NUCLEOTIDE SEQUENCE [LARGE SCALE GENOMIC DNA]</scope>
    <source>
        <strain evidence="4 5">CPC 17464</strain>
    </source>
</reference>
<dbReference type="InterPro" id="IPR053137">
    <property type="entry name" value="NLR-like"/>
</dbReference>
<dbReference type="SUPFAM" id="SSF53167">
    <property type="entry name" value="Purine and uridine phosphorylases"/>
    <property type="match status" value="1"/>
</dbReference>
<dbReference type="PANTHER" id="PTHR46082:SF11">
    <property type="entry name" value="AAA+ ATPASE DOMAIN-CONTAINING PROTEIN-RELATED"/>
    <property type="match status" value="1"/>
</dbReference>
<dbReference type="GeneID" id="92033344"/>
<dbReference type="InterPro" id="IPR000845">
    <property type="entry name" value="Nucleoside_phosphorylase_d"/>
</dbReference>
<gene>
    <name evidence="4" type="ORF">J3D65DRAFT_626450</name>
</gene>
<dbReference type="PANTHER" id="PTHR46082">
    <property type="entry name" value="ATP/GTP-BINDING PROTEIN-RELATED"/>
    <property type="match status" value="1"/>
</dbReference>
<evidence type="ECO:0008006" key="6">
    <source>
        <dbReference type="Google" id="ProtNLM"/>
    </source>
</evidence>
<dbReference type="InterPro" id="IPR035994">
    <property type="entry name" value="Nucleoside_phosphorylase_sf"/>
</dbReference>
<evidence type="ECO:0000313" key="4">
    <source>
        <dbReference type="EMBL" id="KAK7535843.1"/>
    </source>
</evidence>
<dbReference type="Gene3D" id="3.40.50.1580">
    <property type="entry name" value="Nucleoside phosphorylase domain"/>
    <property type="match status" value="1"/>
</dbReference>